<sequence length="135" mass="14595">MLKEFREFALKGNVVDLAVGVIIGAAFGRIVESIVGDLFMPILGSLGGFDFTNYFLALSKSVTATNLADAQKQGAVIAYGRFITIAINFMIIAAVMFLVVKGMNRLKRQEAAAPAEVKPTAEVTLLTEIRDLLKK</sequence>
<keyword evidence="9 10" id="KW-0407">Ion channel</keyword>
<keyword evidence="10" id="KW-0997">Cell inner membrane</keyword>
<keyword evidence="6 10" id="KW-1133">Transmembrane helix</keyword>
<dbReference type="HAMAP" id="MF_00115">
    <property type="entry name" value="MscL"/>
    <property type="match status" value="1"/>
</dbReference>
<dbReference type="NCBIfam" id="NF010557">
    <property type="entry name" value="PRK13952.1"/>
    <property type="match status" value="1"/>
</dbReference>
<dbReference type="OrthoDB" id="9810350at2"/>
<evidence type="ECO:0000256" key="8">
    <source>
        <dbReference type="ARBA" id="ARBA00023136"/>
    </source>
</evidence>
<keyword evidence="7 10" id="KW-0406">Ion transport</keyword>
<dbReference type="PANTHER" id="PTHR30266">
    <property type="entry name" value="MECHANOSENSITIVE CHANNEL MSCL"/>
    <property type="match status" value="1"/>
</dbReference>
<proteinExistence type="inferred from homology"/>
<dbReference type="PROSITE" id="PS01327">
    <property type="entry name" value="MSCL"/>
    <property type="match status" value="1"/>
</dbReference>
<dbReference type="PRINTS" id="PR01264">
    <property type="entry name" value="MECHCHANNEL"/>
</dbReference>
<dbReference type="PANTHER" id="PTHR30266:SF2">
    <property type="entry name" value="LARGE-CONDUCTANCE MECHANOSENSITIVE CHANNEL"/>
    <property type="match status" value="1"/>
</dbReference>
<evidence type="ECO:0000313" key="12">
    <source>
        <dbReference type="Proteomes" id="UP000241808"/>
    </source>
</evidence>
<comment type="subunit">
    <text evidence="10">Homopentamer.</text>
</comment>
<dbReference type="SUPFAM" id="SSF81330">
    <property type="entry name" value="Gated mechanosensitive channel"/>
    <property type="match status" value="1"/>
</dbReference>
<evidence type="ECO:0000256" key="3">
    <source>
        <dbReference type="ARBA" id="ARBA00022448"/>
    </source>
</evidence>
<keyword evidence="4 10" id="KW-1003">Cell membrane</keyword>
<name>A0A2T4ZGV7_9HYPH</name>
<dbReference type="AlphaFoldDB" id="A0A2T4ZGV7"/>
<dbReference type="RefSeq" id="WP_108175065.1">
    <property type="nucleotide sequence ID" value="NZ_JAIESU010000057.1"/>
</dbReference>
<comment type="function">
    <text evidence="10">Channel that opens in response to stretch forces in the membrane lipid bilayer. May participate in the regulation of osmotic pressure changes within the cell.</text>
</comment>
<dbReference type="Gene3D" id="1.10.1200.120">
    <property type="entry name" value="Large-conductance mechanosensitive channel, MscL, domain 1"/>
    <property type="match status" value="1"/>
</dbReference>
<dbReference type="InterPro" id="IPR001185">
    <property type="entry name" value="MS_channel"/>
</dbReference>
<evidence type="ECO:0000256" key="6">
    <source>
        <dbReference type="ARBA" id="ARBA00022989"/>
    </source>
</evidence>
<evidence type="ECO:0000256" key="4">
    <source>
        <dbReference type="ARBA" id="ARBA00022475"/>
    </source>
</evidence>
<keyword evidence="3 10" id="KW-0813">Transport</keyword>
<dbReference type="InterPro" id="IPR019823">
    <property type="entry name" value="Mechanosensitive_channel_CS"/>
</dbReference>
<keyword evidence="5 10" id="KW-0812">Transmembrane</keyword>
<keyword evidence="8 10" id="KW-0472">Membrane</keyword>
<dbReference type="GO" id="GO:0008381">
    <property type="term" value="F:mechanosensitive monoatomic ion channel activity"/>
    <property type="evidence" value="ECO:0007669"/>
    <property type="project" value="UniProtKB-UniRule"/>
</dbReference>
<comment type="caution">
    <text evidence="11">The sequence shown here is derived from an EMBL/GenBank/DDBJ whole genome shotgun (WGS) entry which is preliminary data.</text>
</comment>
<organism evidence="11 12">
    <name type="scientific">Phreatobacter oligotrophus</name>
    <dbReference type="NCBI Taxonomy" id="1122261"/>
    <lineage>
        <taxon>Bacteria</taxon>
        <taxon>Pseudomonadati</taxon>
        <taxon>Pseudomonadota</taxon>
        <taxon>Alphaproteobacteria</taxon>
        <taxon>Hyphomicrobiales</taxon>
        <taxon>Phreatobacteraceae</taxon>
        <taxon>Phreatobacter</taxon>
    </lineage>
</organism>
<accession>A0A2T4ZGV7</accession>
<evidence type="ECO:0000313" key="11">
    <source>
        <dbReference type="EMBL" id="PTM61133.1"/>
    </source>
</evidence>
<dbReference type="InterPro" id="IPR036019">
    <property type="entry name" value="MscL_channel"/>
</dbReference>
<evidence type="ECO:0000256" key="2">
    <source>
        <dbReference type="ARBA" id="ARBA00007254"/>
    </source>
</evidence>
<feature type="transmembrane region" description="Helical" evidence="10">
    <location>
        <begin position="12"/>
        <end position="31"/>
    </location>
</feature>
<keyword evidence="12" id="KW-1185">Reference proteome</keyword>
<comment type="subcellular location">
    <subcellularLocation>
        <location evidence="10">Cell inner membrane</location>
        <topology evidence="10">Multi-pass membrane protein</topology>
    </subcellularLocation>
    <subcellularLocation>
        <location evidence="1">Cell membrane</location>
        <topology evidence="1">Multi-pass membrane protein</topology>
    </subcellularLocation>
</comment>
<dbReference type="NCBIfam" id="TIGR00220">
    <property type="entry name" value="mscL"/>
    <property type="match status" value="1"/>
</dbReference>
<evidence type="ECO:0000256" key="9">
    <source>
        <dbReference type="ARBA" id="ARBA00023303"/>
    </source>
</evidence>
<reference evidence="11 12" key="1">
    <citation type="submission" date="2018-04" db="EMBL/GenBank/DDBJ databases">
        <title>Genomic Encyclopedia of Archaeal and Bacterial Type Strains, Phase II (KMG-II): from individual species to whole genera.</title>
        <authorList>
            <person name="Goeker M."/>
        </authorList>
    </citation>
    <scope>NUCLEOTIDE SEQUENCE [LARGE SCALE GENOMIC DNA]</scope>
    <source>
        <strain evidence="11 12">DSM 25521</strain>
    </source>
</reference>
<gene>
    <name evidence="10" type="primary">mscL</name>
    <name evidence="11" type="ORF">C8P69_102520</name>
</gene>
<dbReference type="GO" id="GO:0005886">
    <property type="term" value="C:plasma membrane"/>
    <property type="evidence" value="ECO:0007669"/>
    <property type="project" value="UniProtKB-SubCell"/>
</dbReference>
<dbReference type="Pfam" id="PF01741">
    <property type="entry name" value="MscL"/>
    <property type="match status" value="1"/>
</dbReference>
<evidence type="ECO:0000256" key="10">
    <source>
        <dbReference type="HAMAP-Rule" id="MF_00115"/>
    </source>
</evidence>
<evidence type="ECO:0000256" key="5">
    <source>
        <dbReference type="ARBA" id="ARBA00022692"/>
    </source>
</evidence>
<dbReference type="EMBL" id="PZZL01000002">
    <property type="protein sequence ID" value="PTM61133.1"/>
    <property type="molecule type" value="Genomic_DNA"/>
</dbReference>
<evidence type="ECO:0000256" key="7">
    <source>
        <dbReference type="ARBA" id="ARBA00023065"/>
    </source>
</evidence>
<comment type="similarity">
    <text evidence="2 10">Belongs to the MscL family.</text>
</comment>
<protein>
    <recommendedName>
        <fullName evidence="10">Large-conductance mechanosensitive channel</fullName>
    </recommendedName>
</protein>
<evidence type="ECO:0000256" key="1">
    <source>
        <dbReference type="ARBA" id="ARBA00004651"/>
    </source>
</evidence>
<dbReference type="Proteomes" id="UP000241808">
    <property type="component" value="Unassembled WGS sequence"/>
</dbReference>
<dbReference type="InterPro" id="IPR037673">
    <property type="entry name" value="MSC/AndL"/>
</dbReference>
<dbReference type="NCBIfam" id="NF001843">
    <property type="entry name" value="PRK00567.1-4"/>
    <property type="match status" value="1"/>
</dbReference>
<feature type="transmembrane region" description="Helical" evidence="10">
    <location>
        <begin position="76"/>
        <end position="100"/>
    </location>
</feature>